<proteinExistence type="predicted"/>
<reference evidence="1" key="1">
    <citation type="journal article" date="2023" name="G3 (Bethesda)">
        <title>A reference genome for the long-term kleptoplast-retaining sea slug Elysia crispata morphotype clarki.</title>
        <authorList>
            <person name="Eastman K.E."/>
            <person name="Pendleton A.L."/>
            <person name="Shaikh M.A."/>
            <person name="Suttiyut T."/>
            <person name="Ogas R."/>
            <person name="Tomko P."/>
            <person name="Gavelis G."/>
            <person name="Widhalm J.R."/>
            <person name="Wisecaver J.H."/>
        </authorList>
    </citation>
    <scope>NUCLEOTIDE SEQUENCE</scope>
    <source>
        <strain evidence="1">ECLA1</strain>
    </source>
</reference>
<keyword evidence="2" id="KW-1185">Reference proteome</keyword>
<protein>
    <submittedName>
        <fullName evidence="1">Uncharacterized protein</fullName>
    </submittedName>
</protein>
<dbReference type="Proteomes" id="UP001283361">
    <property type="component" value="Unassembled WGS sequence"/>
</dbReference>
<gene>
    <name evidence="1" type="ORF">RRG08_060042</name>
</gene>
<name>A0AAE1ADS8_9GAST</name>
<dbReference type="AlphaFoldDB" id="A0AAE1ADS8"/>
<accession>A0AAE1ADS8</accession>
<organism evidence="1 2">
    <name type="scientific">Elysia crispata</name>
    <name type="common">lettuce slug</name>
    <dbReference type="NCBI Taxonomy" id="231223"/>
    <lineage>
        <taxon>Eukaryota</taxon>
        <taxon>Metazoa</taxon>
        <taxon>Spiralia</taxon>
        <taxon>Lophotrochozoa</taxon>
        <taxon>Mollusca</taxon>
        <taxon>Gastropoda</taxon>
        <taxon>Heterobranchia</taxon>
        <taxon>Euthyneura</taxon>
        <taxon>Panpulmonata</taxon>
        <taxon>Sacoglossa</taxon>
        <taxon>Placobranchoidea</taxon>
        <taxon>Plakobranchidae</taxon>
        <taxon>Elysia</taxon>
    </lineage>
</organism>
<evidence type="ECO:0000313" key="2">
    <source>
        <dbReference type="Proteomes" id="UP001283361"/>
    </source>
</evidence>
<dbReference type="EMBL" id="JAWDGP010002037">
    <property type="protein sequence ID" value="KAK3785978.1"/>
    <property type="molecule type" value="Genomic_DNA"/>
</dbReference>
<sequence>MVEGLTNGPCVLFDLLDFPESSLTNTDSSRNVQYATFIRLAYILSTFRATCGTTLRILQDLSSAHTVIPRY</sequence>
<comment type="caution">
    <text evidence="1">The sequence shown here is derived from an EMBL/GenBank/DDBJ whole genome shotgun (WGS) entry which is preliminary data.</text>
</comment>
<evidence type="ECO:0000313" key="1">
    <source>
        <dbReference type="EMBL" id="KAK3785978.1"/>
    </source>
</evidence>